<dbReference type="EMBL" id="KZ858990">
    <property type="protein sequence ID" value="RDW25947.1"/>
    <property type="molecule type" value="Genomic_DNA"/>
</dbReference>
<reference evidence="3 5" key="1">
    <citation type="journal article" date="2016" name="PLoS ONE">
        <title>Sequence Assembly of Yarrowia lipolytica Strain W29/CLIB89 Shows Transposable Element Diversity.</title>
        <authorList>
            <person name="Magnan C."/>
            <person name="Yu J."/>
            <person name="Chang I."/>
            <person name="Jahn E."/>
            <person name="Kanomata Y."/>
            <person name="Wu J."/>
            <person name="Zeller M."/>
            <person name="Oakes M."/>
            <person name="Baldi P."/>
            <person name="Sandmeyer S."/>
        </authorList>
    </citation>
    <scope>NUCLEOTIDE SEQUENCE [LARGE SCALE GENOMIC DNA]</scope>
    <source>
        <strain evidence="3">CLIB89</strain>
        <strain evidence="5">CLIB89(W29)</strain>
    </source>
</reference>
<dbReference type="InterPro" id="IPR013536">
    <property type="entry name" value="WLM_dom"/>
</dbReference>
<dbReference type="Proteomes" id="UP000256601">
    <property type="component" value="Unassembled WGS sequence"/>
</dbReference>
<dbReference type="SUPFAM" id="SSF54236">
    <property type="entry name" value="Ubiquitin-like"/>
    <property type="match status" value="1"/>
</dbReference>
<dbReference type="AlphaFoldDB" id="A0A1H6PW14"/>
<feature type="region of interest" description="Disordered" evidence="1">
    <location>
        <begin position="282"/>
        <end position="340"/>
    </location>
</feature>
<reference evidence="4 6" key="2">
    <citation type="submission" date="2018-07" db="EMBL/GenBank/DDBJ databases">
        <title>Draft Genome Assemblies for Five Robust Yarrowia lipolytica Strains Exhibiting High Lipid Production and Pentose Sugar Utilization and Sugar Alcohol Secretion from Undetoxified Lignocellulosic Biomass Hydrolysates.</title>
        <authorList>
            <consortium name="DOE Joint Genome Institute"/>
            <person name="Walker C."/>
            <person name="Ryu S."/>
            <person name="Na H."/>
            <person name="Zane M."/>
            <person name="LaButti K."/>
            <person name="Lipzen A."/>
            <person name="Haridas S."/>
            <person name="Barry K."/>
            <person name="Grigoriev I.V."/>
            <person name="Quarterman J."/>
            <person name="Slininger P."/>
            <person name="Dien B."/>
            <person name="Trinh C.T."/>
        </authorList>
    </citation>
    <scope>NUCLEOTIDE SEQUENCE [LARGE SCALE GENOMIC DNA]</scope>
    <source>
        <strain evidence="4 6">YB392</strain>
    </source>
</reference>
<evidence type="ECO:0000256" key="1">
    <source>
        <dbReference type="SAM" id="MobiDB-lite"/>
    </source>
</evidence>
<dbReference type="VEuPathDB" id="FungiDB:YALI1_B28789g"/>
<protein>
    <submittedName>
        <fullName evidence="4">WLM domain-domain-containing protein</fullName>
    </submittedName>
</protein>
<evidence type="ECO:0000313" key="3">
    <source>
        <dbReference type="EMBL" id="AOW02057.1"/>
    </source>
</evidence>
<feature type="compositionally biased region" description="Basic and acidic residues" evidence="1">
    <location>
        <begin position="302"/>
        <end position="340"/>
    </location>
</feature>
<proteinExistence type="predicted"/>
<name>A0A1H6PW14_YARLL</name>
<dbReference type="Pfam" id="PF08325">
    <property type="entry name" value="WLM"/>
    <property type="match status" value="1"/>
</dbReference>
<dbReference type="EMBL" id="CP017554">
    <property type="protein sequence ID" value="AOW02057.1"/>
    <property type="molecule type" value="Genomic_DNA"/>
</dbReference>
<feature type="domain" description="WLM" evidence="2">
    <location>
        <begin position="119"/>
        <end position="330"/>
    </location>
</feature>
<dbReference type="RefSeq" id="XP_501208.1">
    <property type="nucleotide sequence ID" value="XM_501208.1"/>
</dbReference>
<dbReference type="VEuPathDB" id="FungiDB:YALI0_B22132g"/>
<dbReference type="OrthoDB" id="49605at2759"/>
<dbReference type="Proteomes" id="UP000182444">
    <property type="component" value="Chromosome 1B"/>
</dbReference>
<dbReference type="InterPro" id="IPR029071">
    <property type="entry name" value="Ubiquitin-like_domsf"/>
</dbReference>
<evidence type="ECO:0000313" key="5">
    <source>
        <dbReference type="Proteomes" id="UP000182444"/>
    </source>
</evidence>
<organism evidence="3 5">
    <name type="scientific">Yarrowia lipolytica</name>
    <name type="common">Candida lipolytica</name>
    <dbReference type="NCBI Taxonomy" id="4952"/>
    <lineage>
        <taxon>Eukaryota</taxon>
        <taxon>Fungi</taxon>
        <taxon>Dikarya</taxon>
        <taxon>Ascomycota</taxon>
        <taxon>Saccharomycotina</taxon>
        <taxon>Dipodascomycetes</taxon>
        <taxon>Dipodascales</taxon>
        <taxon>Dipodascales incertae sedis</taxon>
        <taxon>Yarrowia</taxon>
    </lineage>
</organism>
<dbReference type="PANTHER" id="PTHR47795">
    <property type="entry name" value="UBIQUITIN AND WLM DOMAIN-CONTAINING METALLOPROTEASE SPCC1442.07C"/>
    <property type="match status" value="1"/>
</dbReference>
<dbReference type="GO" id="GO:0070628">
    <property type="term" value="F:proteasome binding"/>
    <property type="evidence" value="ECO:0007669"/>
    <property type="project" value="TreeGrafter"/>
</dbReference>
<dbReference type="PROSITE" id="PS51397">
    <property type="entry name" value="WLM"/>
    <property type="match status" value="1"/>
</dbReference>
<sequence>MNLTLSFKGKSTPLTDLPEDLTLADLQAELDLTTGVPPKNQKVFLGKKGLVKISDKNSSDHVFKLIPDGSKVMLIGSTISALGKLEEMETSAAQEAAKLKARQRRDRELYRRKTGRNTPPPAPSEYCFDKIVPLDWLPEKERALELLTRLSKDRGVIAVLQKYKWRIGVLTELDPASNTNSDHQGTERLLGLNRNKGQVIELRLRTDNYQGWRNYYNVRNVLCHELAHNVYSDHDDQFWRLCKLLEKEVVELDPFGKEGNTVGGTAVSTTSGPYQEWLEMDSDEDVGDSGGWHGGTYVLGRGRNEVQQEKEDKNKSIRELLQRAAERRQQEKEKEGEKKK</sequence>
<dbReference type="PANTHER" id="PTHR47795:SF1">
    <property type="entry name" value="DNA-DEPENDENT METALLOPROTEASE WSS1 HOMOLOG 2"/>
    <property type="match status" value="1"/>
</dbReference>
<evidence type="ECO:0000259" key="2">
    <source>
        <dbReference type="PROSITE" id="PS51397"/>
    </source>
</evidence>
<dbReference type="GeneID" id="2906697"/>
<dbReference type="eggNOG" id="KOG4842">
    <property type="taxonomic scope" value="Eukaryota"/>
</dbReference>
<evidence type="ECO:0000313" key="4">
    <source>
        <dbReference type="EMBL" id="RDW25947.1"/>
    </source>
</evidence>
<dbReference type="KEGG" id="yli:2906697"/>
<dbReference type="Gene3D" id="3.10.20.90">
    <property type="entry name" value="Phosphatidylinositol 3-kinase Catalytic Subunit, Chain A, domain 1"/>
    <property type="match status" value="1"/>
</dbReference>
<accession>A0A1H6PW14</accession>
<dbReference type="OMA" id="QRRMAYK"/>
<gene>
    <name evidence="4" type="ORF">B0I71DRAFT_131688</name>
    <name evidence="3" type="ORF">YALI1_B28789g</name>
</gene>
<evidence type="ECO:0000313" key="6">
    <source>
        <dbReference type="Proteomes" id="UP000256601"/>
    </source>
</evidence>